<dbReference type="Proteomes" id="UP000323257">
    <property type="component" value="Unassembled WGS sequence"/>
</dbReference>
<accession>A0A5S5C3N1</accession>
<evidence type="ECO:0000313" key="2">
    <source>
        <dbReference type="Proteomes" id="UP000323257"/>
    </source>
</evidence>
<reference evidence="1 2" key="1">
    <citation type="submission" date="2019-07" db="EMBL/GenBank/DDBJ databases">
        <title>Genomic Encyclopedia of Type Strains, Phase III (KMG-III): the genomes of soil and plant-associated and newly described type strains.</title>
        <authorList>
            <person name="Whitman W."/>
        </authorList>
    </citation>
    <scope>NUCLEOTIDE SEQUENCE [LARGE SCALE GENOMIC DNA]</scope>
    <source>
        <strain evidence="1 2">BL24</strain>
    </source>
</reference>
<name>A0A5S5C3N1_9BACL</name>
<keyword evidence="2" id="KW-1185">Reference proteome</keyword>
<evidence type="ECO:0000313" key="1">
    <source>
        <dbReference type="EMBL" id="TYP74035.1"/>
    </source>
</evidence>
<organism evidence="1 2">
    <name type="scientific">Paenibacillus methanolicus</name>
    <dbReference type="NCBI Taxonomy" id="582686"/>
    <lineage>
        <taxon>Bacteria</taxon>
        <taxon>Bacillati</taxon>
        <taxon>Bacillota</taxon>
        <taxon>Bacilli</taxon>
        <taxon>Bacillales</taxon>
        <taxon>Paenibacillaceae</taxon>
        <taxon>Paenibacillus</taxon>
    </lineage>
</organism>
<sequence length="33" mass="3655">MHGQQAGTLRVPAYFCVYRVTIVTELVTGSVEE</sequence>
<comment type="caution">
    <text evidence="1">The sequence shown here is derived from an EMBL/GenBank/DDBJ whole genome shotgun (WGS) entry which is preliminary data.</text>
</comment>
<protein>
    <submittedName>
        <fullName evidence="1">Uncharacterized protein</fullName>
    </submittedName>
</protein>
<gene>
    <name evidence="1" type="ORF">BCM02_106316</name>
</gene>
<dbReference type="AlphaFoldDB" id="A0A5S5C3N1"/>
<proteinExistence type="predicted"/>
<dbReference type="EMBL" id="VNHS01000006">
    <property type="protein sequence ID" value="TYP74035.1"/>
    <property type="molecule type" value="Genomic_DNA"/>
</dbReference>